<dbReference type="PANTHER" id="PTHR43201:SF5">
    <property type="entry name" value="MEDIUM-CHAIN ACYL-COA LIGASE ACSF2, MITOCHONDRIAL"/>
    <property type="match status" value="1"/>
</dbReference>
<dbReference type="PROSITE" id="PS00455">
    <property type="entry name" value="AMP_BINDING"/>
    <property type="match status" value="1"/>
</dbReference>
<reference evidence="5 6" key="1">
    <citation type="submission" date="2017-08" db="EMBL/GenBank/DDBJ databases">
        <title>Infants hospitalized years apart are colonized by the same room-sourced microbial strains.</title>
        <authorList>
            <person name="Brooks B."/>
            <person name="Olm M.R."/>
            <person name="Firek B.A."/>
            <person name="Baker R."/>
            <person name="Thomas B.C."/>
            <person name="Morowitz M.J."/>
            <person name="Banfield J.F."/>
        </authorList>
    </citation>
    <scope>NUCLEOTIDE SEQUENCE [LARGE SCALE GENOMIC DNA]</scope>
    <source>
        <strain evidence="5">S2_005_003_R2_47</strain>
    </source>
</reference>
<evidence type="ECO:0000256" key="1">
    <source>
        <dbReference type="ARBA" id="ARBA00006432"/>
    </source>
</evidence>
<dbReference type="Pfam" id="PF13193">
    <property type="entry name" value="AMP-binding_C"/>
    <property type="match status" value="1"/>
</dbReference>
<proteinExistence type="inferred from homology"/>
<dbReference type="InterPro" id="IPR042099">
    <property type="entry name" value="ANL_N_sf"/>
</dbReference>
<dbReference type="Pfam" id="PF00501">
    <property type="entry name" value="AMP-binding"/>
    <property type="match status" value="1"/>
</dbReference>
<comment type="caution">
    <text evidence="5">The sequence shown here is derived from an EMBL/GenBank/DDBJ whole genome shotgun (WGS) entry which is preliminary data.</text>
</comment>
<dbReference type="Gene3D" id="3.40.50.12780">
    <property type="entry name" value="N-terminal domain of ligase-like"/>
    <property type="match status" value="1"/>
</dbReference>
<name>A0A2W5L695_SPHMC</name>
<dbReference type="SUPFAM" id="SSF56801">
    <property type="entry name" value="Acetyl-CoA synthetase-like"/>
    <property type="match status" value="1"/>
</dbReference>
<dbReference type="EMBL" id="QFPJ01000001">
    <property type="protein sequence ID" value="PZQ24726.1"/>
    <property type="molecule type" value="Genomic_DNA"/>
</dbReference>
<dbReference type="Proteomes" id="UP000248597">
    <property type="component" value="Unassembled WGS sequence"/>
</dbReference>
<dbReference type="PANTHER" id="PTHR43201">
    <property type="entry name" value="ACYL-COA SYNTHETASE"/>
    <property type="match status" value="1"/>
</dbReference>
<evidence type="ECO:0000259" key="3">
    <source>
        <dbReference type="Pfam" id="PF00501"/>
    </source>
</evidence>
<dbReference type="InterPro" id="IPR000873">
    <property type="entry name" value="AMP-dep_synth/lig_dom"/>
</dbReference>
<dbReference type="AlphaFoldDB" id="A0A2W5L695"/>
<dbReference type="Gene3D" id="3.30.300.30">
    <property type="match status" value="1"/>
</dbReference>
<comment type="similarity">
    <text evidence="1">Belongs to the ATP-dependent AMP-binding enzyme family.</text>
</comment>
<gene>
    <name evidence="5" type="ORF">DI569_00120</name>
</gene>
<protein>
    <submittedName>
        <fullName evidence="5">O-succinylbenzoate--CoA ligase</fullName>
    </submittedName>
</protein>
<dbReference type="GO" id="GO:0031956">
    <property type="term" value="F:medium-chain fatty acid-CoA ligase activity"/>
    <property type="evidence" value="ECO:0007669"/>
    <property type="project" value="TreeGrafter"/>
</dbReference>
<dbReference type="InterPro" id="IPR045851">
    <property type="entry name" value="AMP-bd_C_sf"/>
</dbReference>
<evidence type="ECO:0000313" key="6">
    <source>
        <dbReference type="Proteomes" id="UP000248597"/>
    </source>
</evidence>
<evidence type="ECO:0000259" key="4">
    <source>
        <dbReference type="Pfam" id="PF13193"/>
    </source>
</evidence>
<organism evidence="5 6">
    <name type="scientific">Sphingopyxis macrogoltabida</name>
    <name type="common">Sphingomonas macrogoltabidus</name>
    <dbReference type="NCBI Taxonomy" id="33050"/>
    <lineage>
        <taxon>Bacteria</taxon>
        <taxon>Pseudomonadati</taxon>
        <taxon>Pseudomonadota</taxon>
        <taxon>Alphaproteobacteria</taxon>
        <taxon>Sphingomonadales</taxon>
        <taxon>Sphingomonadaceae</taxon>
        <taxon>Sphingopyxis</taxon>
    </lineage>
</organism>
<feature type="domain" description="AMP-dependent synthetase/ligase" evidence="3">
    <location>
        <begin position="15"/>
        <end position="341"/>
    </location>
</feature>
<keyword evidence="2 5" id="KW-0436">Ligase</keyword>
<dbReference type="InterPro" id="IPR020845">
    <property type="entry name" value="AMP-binding_CS"/>
</dbReference>
<accession>A0A2W5L695</accession>
<dbReference type="InterPro" id="IPR025110">
    <property type="entry name" value="AMP-bd_C"/>
</dbReference>
<feature type="domain" description="AMP-binding enzyme C-terminal" evidence="4">
    <location>
        <begin position="401"/>
        <end position="476"/>
    </location>
</feature>
<evidence type="ECO:0000256" key="2">
    <source>
        <dbReference type="ARBA" id="ARBA00022598"/>
    </source>
</evidence>
<sequence>MGRLVDDEGVVEPEELADRVARAMSLFVEAGVGEGDAVALLLRNGRAFVEATMAAQNLGAYAVPINWHFAAPEVGYVLQDCGASVVVGDADLLTAVRDSIAEHVRVFAVGAGADAGGFACWTAALAGAEPSGLAPRPAVSSMIYTSGTTGKPKGVRRLAMSAEQAAAVGRIRRTIYSHEPGMRALLSAPLYHSAPNFFGINTLRCGGTLILRRRFDAQETLRLIDAEAVSHMFMVPTMFVRLLALPDAVRAGFSGRSLQWVLHAGAPCPPDVKSAMIAWWGPVLAEYYGSTELGPLTFCDAAEWLAHRGTVGRPLDGVGLSVRDADGAPCADGVAGEICVERTPQADFTYHGDDAKRRAVDMGAGLATGDIGYRDADGYIFICDRRTDMIISGGVNIYPAEIEAALMGIGGIADCAVVGMPDAEYGEAVLAFVQVEPGAALSAPAIAETLRARIAGYKVPREIRFADTLPRDDSGKIFKRRLREQVAVPA</sequence>
<dbReference type="GO" id="GO:0006631">
    <property type="term" value="P:fatty acid metabolic process"/>
    <property type="evidence" value="ECO:0007669"/>
    <property type="project" value="TreeGrafter"/>
</dbReference>
<evidence type="ECO:0000313" key="5">
    <source>
        <dbReference type="EMBL" id="PZQ24726.1"/>
    </source>
</evidence>